<organism evidence="3 4">
    <name type="scientific">Bosea lupini</name>
    <dbReference type="NCBI Taxonomy" id="1036779"/>
    <lineage>
        <taxon>Bacteria</taxon>
        <taxon>Pseudomonadati</taxon>
        <taxon>Pseudomonadota</taxon>
        <taxon>Alphaproteobacteria</taxon>
        <taxon>Hyphomicrobiales</taxon>
        <taxon>Boseaceae</taxon>
        <taxon>Bosea</taxon>
    </lineage>
</organism>
<feature type="region of interest" description="Disordered" evidence="1">
    <location>
        <begin position="546"/>
        <end position="576"/>
    </location>
</feature>
<reference evidence="4" key="1">
    <citation type="submission" date="2016-10" db="EMBL/GenBank/DDBJ databases">
        <authorList>
            <person name="Varghese N."/>
            <person name="Submissions S."/>
        </authorList>
    </citation>
    <scope>NUCLEOTIDE SEQUENCE [LARGE SCALE GENOMIC DNA]</scope>
    <source>
        <strain evidence="4">LMG 26383,CCUG 61248,R- 45681</strain>
    </source>
</reference>
<name>A0A1H7R4F7_9HYPH</name>
<accession>A0A1H7R4F7</accession>
<evidence type="ECO:0000313" key="4">
    <source>
        <dbReference type="Proteomes" id="UP000199664"/>
    </source>
</evidence>
<evidence type="ECO:0000259" key="2">
    <source>
        <dbReference type="Pfam" id="PF07568"/>
    </source>
</evidence>
<dbReference type="EMBL" id="FOAN01000004">
    <property type="protein sequence ID" value="SEL54868.1"/>
    <property type="molecule type" value="Genomic_DNA"/>
</dbReference>
<dbReference type="Pfam" id="PF07568">
    <property type="entry name" value="HisKA_2"/>
    <property type="match status" value="1"/>
</dbReference>
<keyword evidence="4" id="KW-1185">Reference proteome</keyword>
<evidence type="ECO:0000313" key="3">
    <source>
        <dbReference type="EMBL" id="SEL54868.1"/>
    </source>
</evidence>
<dbReference type="InterPro" id="IPR011495">
    <property type="entry name" value="Sig_transdc_His_kin_sub2_dim/P"/>
</dbReference>
<gene>
    <name evidence="3" type="ORF">SAMN04515666_104236</name>
</gene>
<dbReference type="Proteomes" id="UP000199664">
    <property type="component" value="Unassembled WGS sequence"/>
</dbReference>
<dbReference type="STRING" id="1036779.SAMN04515666_104236"/>
<proteinExistence type="predicted"/>
<evidence type="ECO:0000256" key="1">
    <source>
        <dbReference type="SAM" id="MobiDB-lite"/>
    </source>
</evidence>
<keyword evidence="3" id="KW-0418">Kinase</keyword>
<feature type="compositionally biased region" description="Polar residues" evidence="1">
    <location>
        <begin position="546"/>
        <end position="566"/>
    </location>
</feature>
<keyword evidence="3" id="KW-0808">Transferase</keyword>
<dbReference type="OrthoDB" id="9767435at2"/>
<sequence>MALSLFRTVRGRLLALMVAIVLPIACLTAAAAVATYRTVFEAIQTSQARAADDFAVRARVWYRGALRSLVASSTAIRAAAPAVDSCGRIAEKAIAAVYGYESLLLRVSGQPDCVGGLGGSIPSGELTGVANQLATRPPIKLWGGTEFTKARYDQVTIAGRSYLAIYSEFDGGDALLLTKPDPLDDTFDLGSSDKGMMAALLRRGGDVVVARGGAQADASWLPNAEIVPEPTAHWVARSRAGPSRAYAARMVAEPDLYVVASFDGTAEQAARTQFYILLLAPLLTLTLLGLVYMKAIDQHCVRWLRGIETTARARSSSASAHVPLSDEMPRDIRSVAEAFNAMVDEQEVRQSKLRLALDDNRFLVRELHHRVKNSLQVVQSYIGLTKRDHRGEARMALSDAECRVHVLSAAYRFTLADGEMQPVRIDLFLDDVVAMVSSLILARGQRLESRIETQAVLPIDRIIPLGFLIVDVVSRVLRTAPGIGLELAVTAAGDGILDIAISSDRDTTQIAPPRLFAGLLMQIEAVEISPPQGRSLGVWRLSHGAQRQSDEAQPSLSTGVISTPTLSPRKAPVGPT</sequence>
<feature type="domain" description="Signal transduction histidine kinase subgroup 2 dimerisation and phosphoacceptor" evidence="2">
    <location>
        <begin position="366"/>
        <end position="437"/>
    </location>
</feature>
<protein>
    <submittedName>
        <fullName evidence="3">Two-component sensor histidine kinase, contains HisKA and HATPase domains</fullName>
    </submittedName>
</protein>
<dbReference type="RefSeq" id="WP_091835113.1">
    <property type="nucleotide sequence ID" value="NZ_FOAN01000004.1"/>
</dbReference>
<dbReference type="AlphaFoldDB" id="A0A1H7R4F7"/>
<dbReference type="GO" id="GO:0016301">
    <property type="term" value="F:kinase activity"/>
    <property type="evidence" value="ECO:0007669"/>
    <property type="project" value="UniProtKB-KW"/>
</dbReference>